<dbReference type="EC" id="2.1.1.80" evidence="2"/>
<evidence type="ECO:0000313" key="8">
    <source>
        <dbReference type="Proteomes" id="UP000057609"/>
    </source>
</evidence>
<dbReference type="AlphaFoldDB" id="A0A0B5BH09"/>
<protein>
    <recommendedName>
        <fullName evidence="2">protein-glutamate O-methyltransferase</fullName>
        <ecNumber evidence="2">2.1.1.80</ecNumber>
    </recommendedName>
</protein>
<evidence type="ECO:0000256" key="2">
    <source>
        <dbReference type="ARBA" id="ARBA00012534"/>
    </source>
</evidence>
<dbReference type="SUPFAM" id="SSF47757">
    <property type="entry name" value="Chemotaxis receptor methyltransferase CheR, N-terminal domain"/>
    <property type="match status" value="1"/>
</dbReference>
<dbReference type="OrthoDB" id="9786165at2"/>
<dbReference type="PANTHER" id="PTHR24422">
    <property type="entry name" value="CHEMOTAXIS PROTEIN METHYLTRANSFERASE"/>
    <property type="match status" value="1"/>
</dbReference>
<dbReference type="HOGENOM" id="CLU_025854_1_1_7"/>
<evidence type="ECO:0000256" key="5">
    <source>
        <dbReference type="ARBA" id="ARBA00022691"/>
    </source>
</evidence>
<comment type="catalytic activity">
    <reaction evidence="1">
        <text>L-glutamyl-[protein] + S-adenosyl-L-methionine = [protein]-L-glutamate 5-O-methyl ester + S-adenosyl-L-homocysteine</text>
        <dbReference type="Rhea" id="RHEA:24452"/>
        <dbReference type="Rhea" id="RHEA-COMP:10208"/>
        <dbReference type="Rhea" id="RHEA-COMP:10311"/>
        <dbReference type="ChEBI" id="CHEBI:29973"/>
        <dbReference type="ChEBI" id="CHEBI:57856"/>
        <dbReference type="ChEBI" id="CHEBI:59789"/>
        <dbReference type="ChEBI" id="CHEBI:82795"/>
        <dbReference type="EC" id="2.1.1.80"/>
    </reaction>
</comment>
<proteinExistence type="predicted"/>
<dbReference type="STRING" id="345632.GPICK_14735"/>
<evidence type="ECO:0000259" key="6">
    <source>
        <dbReference type="PROSITE" id="PS50123"/>
    </source>
</evidence>
<accession>A0A0B5BH09</accession>
<evidence type="ECO:0000256" key="1">
    <source>
        <dbReference type="ARBA" id="ARBA00001541"/>
    </source>
</evidence>
<dbReference type="InterPro" id="IPR050903">
    <property type="entry name" value="Bact_Chemotaxis_MeTrfase"/>
</dbReference>
<gene>
    <name evidence="7" type="ORF">GPICK_14735</name>
</gene>
<keyword evidence="5" id="KW-0949">S-adenosyl-L-methionine</keyword>
<dbReference type="Pfam" id="PF03705">
    <property type="entry name" value="CheR_N"/>
    <property type="match status" value="1"/>
</dbReference>
<dbReference type="PROSITE" id="PS50123">
    <property type="entry name" value="CHER"/>
    <property type="match status" value="1"/>
</dbReference>
<dbReference type="GO" id="GO:0008983">
    <property type="term" value="F:protein-glutamate O-methyltransferase activity"/>
    <property type="evidence" value="ECO:0007669"/>
    <property type="project" value="UniProtKB-EC"/>
</dbReference>
<dbReference type="InterPro" id="IPR036804">
    <property type="entry name" value="CheR_N_sf"/>
</dbReference>
<dbReference type="PANTHER" id="PTHR24422:SF19">
    <property type="entry name" value="CHEMOTAXIS PROTEIN METHYLTRANSFERASE"/>
    <property type="match status" value="1"/>
</dbReference>
<reference evidence="7 8" key="1">
    <citation type="journal article" date="2015" name="Genome Announc.">
        <title>Complete Genome of Geobacter pickeringii G13T, a Metal-Reducing Isolate from Sedimentary Kaolin Deposits.</title>
        <authorList>
            <person name="Badalamenti J.P."/>
            <person name="Bond D.R."/>
        </authorList>
    </citation>
    <scope>NUCLEOTIDE SEQUENCE [LARGE SCALE GENOMIC DNA]</scope>
    <source>
        <strain evidence="7 8">G13</strain>
    </source>
</reference>
<dbReference type="InterPro" id="IPR022642">
    <property type="entry name" value="CheR_C"/>
</dbReference>
<sequence>MKHSTPIPQQAEDFPFEFSEAAFARIRQILRERRNFDIGSYKDKYMKRRIAIRVRATHAVSATVYSELLAGSERELDALLKGLTIHVSHFFRNRSTFGRIRDEVLPALFARLHREGRAEATFWSVGCSSGEEPYSLAILLKDSFPEELNRLKISVVATDINEGILDAARRGGYPPDRLHETPPEVVTRHFTANGGKFHLAPDIRSMVAFRRGDLFDYASYLASDLILCRNVLIYFEREEQERILMGLAASLPAGGILVLGKAETLVGESRRRFVTVCPVERIYQKNRLSLY</sequence>
<name>A0A0B5BH09_9BACT</name>
<dbReference type="InterPro" id="IPR022641">
    <property type="entry name" value="CheR_N"/>
</dbReference>
<dbReference type="SMART" id="SM00138">
    <property type="entry name" value="MeTrc"/>
    <property type="match status" value="1"/>
</dbReference>
<keyword evidence="3" id="KW-0489">Methyltransferase</keyword>
<dbReference type="Gene3D" id="3.40.50.150">
    <property type="entry name" value="Vaccinia Virus protein VP39"/>
    <property type="match status" value="1"/>
</dbReference>
<evidence type="ECO:0000256" key="4">
    <source>
        <dbReference type="ARBA" id="ARBA00022679"/>
    </source>
</evidence>
<dbReference type="GO" id="GO:0032259">
    <property type="term" value="P:methylation"/>
    <property type="evidence" value="ECO:0007669"/>
    <property type="project" value="UniProtKB-KW"/>
</dbReference>
<evidence type="ECO:0000313" key="7">
    <source>
        <dbReference type="EMBL" id="AJE04444.1"/>
    </source>
</evidence>
<evidence type="ECO:0000256" key="3">
    <source>
        <dbReference type="ARBA" id="ARBA00022603"/>
    </source>
</evidence>
<dbReference type="InterPro" id="IPR029063">
    <property type="entry name" value="SAM-dependent_MTases_sf"/>
</dbReference>
<feature type="domain" description="CheR-type methyltransferase" evidence="6">
    <location>
        <begin position="11"/>
        <end position="286"/>
    </location>
</feature>
<dbReference type="KEGG" id="gpi:GPICK_14735"/>
<dbReference type="Pfam" id="PF01739">
    <property type="entry name" value="CheR"/>
    <property type="match status" value="1"/>
</dbReference>
<organism evidence="7 8">
    <name type="scientific">Geobacter pickeringii</name>
    <dbReference type="NCBI Taxonomy" id="345632"/>
    <lineage>
        <taxon>Bacteria</taxon>
        <taxon>Pseudomonadati</taxon>
        <taxon>Thermodesulfobacteriota</taxon>
        <taxon>Desulfuromonadia</taxon>
        <taxon>Geobacterales</taxon>
        <taxon>Geobacteraceae</taxon>
        <taxon>Geobacter</taxon>
    </lineage>
</organism>
<dbReference type="EMBL" id="CP009788">
    <property type="protein sequence ID" value="AJE04444.1"/>
    <property type="molecule type" value="Genomic_DNA"/>
</dbReference>
<dbReference type="InterPro" id="IPR000780">
    <property type="entry name" value="CheR_MeTrfase"/>
</dbReference>
<keyword evidence="4" id="KW-0808">Transferase</keyword>
<dbReference type="PRINTS" id="PR00996">
    <property type="entry name" value="CHERMTFRASE"/>
</dbReference>
<dbReference type="SUPFAM" id="SSF53335">
    <property type="entry name" value="S-adenosyl-L-methionine-dependent methyltransferases"/>
    <property type="match status" value="1"/>
</dbReference>
<keyword evidence="8" id="KW-1185">Reference proteome</keyword>
<dbReference type="Gene3D" id="1.10.155.10">
    <property type="entry name" value="Chemotaxis receptor methyltransferase CheR, N-terminal domain"/>
    <property type="match status" value="1"/>
</dbReference>
<dbReference type="RefSeq" id="WP_039744456.1">
    <property type="nucleotide sequence ID" value="NZ_CP009788.1"/>
</dbReference>
<dbReference type="Proteomes" id="UP000057609">
    <property type="component" value="Chromosome"/>
</dbReference>